<evidence type="ECO:0000256" key="6">
    <source>
        <dbReference type="SAM" id="SignalP"/>
    </source>
</evidence>
<comment type="subcellular location">
    <subcellularLocation>
        <location evidence="1">Cell outer membrane</location>
        <topology evidence="1">Lipid-anchor</topology>
    </subcellularLocation>
</comment>
<evidence type="ECO:0000313" key="8">
    <source>
        <dbReference type="EMBL" id="MDQ0518565.1"/>
    </source>
</evidence>
<reference evidence="8 9" key="1">
    <citation type="submission" date="2023-07" db="EMBL/GenBank/DDBJ databases">
        <title>Genomic Encyclopedia of Type Strains, Phase IV (KMG-IV): sequencing the most valuable type-strain genomes for metagenomic binning, comparative biology and taxonomic classification.</title>
        <authorList>
            <person name="Goeker M."/>
        </authorList>
    </citation>
    <scope>NUCLEOTIDE SEQUENCE [LARGE SCALE GENOMIC DNA]</scope>
    <source>
        <strain evidence="8 9">B1-1</strain>
    </source>
</reference>
<dbReference type="EMBL" id="JAUSWJ010000001">
    <property type="protein sequence ID" value="MDQ0518565.1"/>
    <property type="molecule type" value="Genomic_DNA"/>
</dbReference>
<keyword evidence="6" id="KW-0732">Signal</keyword>
<comment type="caution">
    <text evidence="8">The sequence shown here is derived from an EMBL/GenBank/DDBJ whole genome shotgun (WGS) entry which is preliminary data.</text>
</comment>
<keyword evidence="9" id="KW-1185">Reference proteome</keyword>
<evidence type="ECO:0000259" key="7">
    <source>
        <dbReference type="Pfam" id="PF05433"/>
    </source>
</evidence>
<feature type="signal peptide" evidence="6">
    <location>
        <begin position="1"/>
        <end position="40"/>
    </location>
</feature>
<dbReference type="RefSeq" id="WP_266284142.1">
    <property type="nucleotide sequence ID" value="NZ_JAPKNF010000004.1"/>
</dbReference>
<keyword evidence="4" id="KW-0449">Lipoprotein</keyword>
<feature type="compositionally biased region" description="Basic and acidic residues" evidence="5">
    <location>
        <begin position="9"/>
        <end position="22"/>
    </location>
</feature>
<organism evidence="8 9">
    <name type="scientific">Kaistia geumhonensis</name>
    <dbReference type="NCBI Taxonomy" id="410839"/>
    <lineage>
        <taxon>Bacteria</taxon>
        <taxon>Pseudomonadati</taxon>
        <taxon>Pseudomonadota</taxon>
        <taxon>Alphaproteobacteria</taxon>
        <taxon>Hyphomicrobiales</taxon>
        <taxon>Kaistiaceae</taxon>
        <taxon>Kaistia</taxon>
    </lineage>
</organism>
<gene>
    <name evidence="8" type="ORF">QO015_004178</name>
</gene>
<evidence type="ECO:0000313" key="9">
    <source>
        <dbReference type="Proteomes" id="UP001223743"/>
    </source>
</evidence>
<dbReference type="Pfam" id="PF05433">
    <property type="entry name" value="Rick_17kDa_Anti"/>
    <property type="match status" value="1"/>
</dbReference>
<dbReference type="InterPro" id="IPR008816">
    <property type="entry name" value="Gly_zipper_2TM_dom"/>
</dbReference>
<sequence>MPQTALPRPRAERSRKTAESRRGRPASAALALVAAAFALAACQAPTNQQIGGVTGSAVGAMVGNQFGSGAGRVGATVLGAGVGGLVGSQIGRSLDESARRRAEAAEAQALASPGMGAGIPVSWESGSSHGTVIPGPVRVVDGRECRPYTHRIVVDGRGEQLRGTACRMPDGSWRSVT</sequence>
<feature type="chain" id="PRO_5047414446" description="17 kDa surface antigen" evidence="6">
    <location>
        <begin position="41"/>
        <end position="177"/>
    </location>
</feature>
<dbReference type="InterPro" id="IPR016364">
    <property type="entry name" value="Surface_antigen_Rickettsia"/>
</dbReference>
<feature type="region of interest" description="Disordered" evidence="5">
    <location>
        <begin position="1"/>
        <end position="25"/>
    </location>
</feature>
<protein>
    <recommendedName>
        <fullName evidence="3">17 kDa surface antigen</fullName>
    </recommendedName>
</protein>
<proteinExistence type="inferred from homology"/>
<accession>A0ABU0MCM9</accession>
<evidence type="ECO:0000256" key="5">
    <source>
        <dbReference type="SAM" id="MobiDB-lite"/>
    </source>
</evidence>
<dbReference type="Proteomes" id="UP001223743">
    <property type="component" value="Unassembled WGS sequence"/>
</dbReference>
<comment type="similarity">
    <text evidence="2">Belongs to the rickettsiale 17 kDa surface antigen family.</text>
</comment>
<name>A0ABU0MCM9_9HYPH</name>
<evidence type="ECO:0000256" key="4">
    <source>
        <dbReference type="ARBA" id="ARBA00023288"/>
    </source>
</evidence>
<evidence type="ECO:0000256" key="2">
    <source>
        <dbReference type="ARBA" id="ARBA00008681"/>
    </source>
</evidence>
<dbReference type="PIRSF" id="PIRSF002721">
    <property type="entry name" value="Surface_antigen_Rickettsia"/>
    <property type="match status" value="1"/>
</dbReference>
<feature type="domain" description="Glycine zipper 2TM" evidence="7">
    <location>
        <begin position="50"/>
        <end position="91"/>
    </location>
</feature>
<evidence type="ECO:0000256" key="1">
    <source>
        <dbReference type="ARBA" id="ARBA00004459"/>
    </source>
</evidence>
<evidence type="ECO:0000256" key="3">
    <source>
        <dbReference type="ARBA" id="ARBA00015281"/>
    </source>
</evidence>